<protein>
    <submittedName>
        <fullName evidence="1">Uncharacterized protein</fullName>
    </submittedName>
</protein>
<organism evidence="1 2">
    <name type="scientific">Actinocrispum wychmicini</name>
    <dbReference type="NCBI Taxonomy" id="1213861"/>
    <lineage>
        <taxon>Bacteria</taxon>
        <taxon>Bacillati</taxon>
        <taxon>Actinomycetota</taxon>
        <taxon>Actinomycetes</taxon>
        <taxon>Pseudonocardiales</taxon>
        <taxon>Pseudonocardiaceae</taxon>
        <taxon>Actinocrispum</taxon>
    </lineage>
</organism>
<dbReference type="AlphaFoldDB" id="A0A4R2J8W5"/>
<proteinExistence type="predicted"/>
<gene>
    <name evidence="1" type="ORF">EV192_111192</name>
</gene>
<evidence type="ECO:0000313" key="1">
    <source>
        <dbReference type="EMBL" id="TCO52998.1"/>
    </source>
</evidence>
<evidence type="ECO:0000313" key="2">
    <source>
        <dbReference type="Proteomes" id="UP000295680"/>
    </source>
</evidence>
<reference evidence="1 2" key="1">
    <citation type="submission" date="2019-03" db="EMBL/GenBank/DDBJ databases">
        <title>Genomic Encyclopedia of Type Strains, Phase IV (KMG-IV): sequencing the most valuable type-strain genomes for metagenomic binning, comparative biology and taxonomic classification.</title>
        <authorList>
            <person name="Goeker M."/>
        </authorList>
    </citation>
    <scope>NUCLEOTIDE SEQUENCE [LARGE SCALE GENOMIC DNA]</scope>
    <source>
        <strain evidence="1 2">DSM 45934</strain>
    </source>
</reference>
<dbReference type="Proteomes" id="UP000295680">
    <property type="component" value="Unassembled WGS sequence"/>
</dbReference>
<accession>A0A4R2J8W5</accession>
<name>A0A4R2J8W5_9PSEU</name>
<comment type="caution">
    <text evidence="1">The sequence shown here is derived from an EMBL/GenBank/DDBJ whole genome shotgun (WGS) entry which is preliminary data.</text>
</comment>
<dbReference type="EMBL" id="SLWS01000011">
    <property type="protein sequence ID" value="TCO52998.1"/>
    <property type="molecule type" value="Genomic_DNA"/>
</dbReference>
<keyword evidence="2" id="KW-1185">Reference proteome</keyword>
<sequence>MAAKKSTPTNIDKRTSLSMDDLVGLESFDAALELMRTQGVDVVDITDVQDLLGDGFLFLQKDALVNIPMMLLDVKHTWSPSYDAPMVTVRAMTATHKRVKFVDFGTGIRSQLEMFEARAGRSPIGMVIPGLEASQYDVCNDCGRANCQDHADATVTRATTYRLKIGA</sequence>